<dbReference type="KEGG" id="zmm:Zmob_1251"/>
<organism evidence="1 2">
    <name type="scientific">Zymomonas mobilis subsp. mobilis (strain ATCC 10988 / DSM 424 / LMG 404 / NCIMB 8938 / NRRL B-806 / ZM1)</name>
    <dbReference type="NCBI Taxonomy" id="555217"/>
    <lineage>
        <taxon>Bacteria</taxon>
        <taxon>Pseudomonadati</taxon>
        <taxon>Pseudomonadota</taxon>
        <taxon>Alphaproteobacteria</taxon>
        <taxon>Sphingomonadales</taxon>
        <taxon>Zymomonadaceae</taxon>
        <taxon>Zymomonas</taxon>
    </lineage>
</organism>
<dbReference type="SUPFAM" id="SSF53474">
    <property type="entry name" value="alpha/beta-Hydrolases"/>
    <property type="match status" value="1"/>
</dbReference>
<dbReference type="eggNOG" id="COG3208">
    <property type="taxonomic scope" value="Bacteria"/>
</dbReference>
<dbReference type="RefSeq" id="WP_011241641.1">
    <property type="nucleotide sequence ID" value="NC_017262.1"/>
</dbReference>
<dbReference type="Proteomes" id="UP000001494">
    <property type="component" value="Chromosome"/>
</dbReference>
<dbReference type="InterPro" id="IPR029058">
    <property type="entry name" value="AB_hydrolase_fold"/>
</dbReference>
<dbReference type="AlphaFoldDB" id="A0A0H3FZI8"/>
<reference evidence="1 2" key="1">
    <citation type="journal article" date="2011" name="J. Bacteriol.">
        <title>Genome sequence of the ethanol-producing Zymomonas mobilis subsp. mobilis lectotype strain ATCC 10988.</title>
        <authorList>
            <person name="Pappas K.M."/>
            <person name="Kouvelis V.N."/>
            <person name="Saunders E."/>
            <person name="Brettin T.S."/>
            <person name="Bruce D."/>
            <person name="Detter C."/>
            <person name="Balakireva M."/>
            <person name="Han C.S."/>
            <person name="Savvakis G."/>
            <person name="Kyrpides N.C."/>
            <person name="Typas M.A."/>
        </authorList>
    </citation>
    <scope>NUCLEOTIDE SEQUENCE [LARGE SCALE GENOMIC DNA]</scope>
    <source>
        <strain evidence="2">ATCC 10988 / DSM 424 / CCUG 17860 / LMG 404 / NCIMB 8938 / NRRL B-806 / ZM1</strain>
    </source>
</reference>
<evidence type="ECO:0000313" key="2">
    <source>
        <dbReference type="Proteomes" id="UP000001494"/>
    </source>
</evidence>
<proteinExistence type="predicted"/>
<dbReference type="Gene3D" id="3.40.50.1820">
    <property type="entry name" value="alpha/beta hydrolase"/>
    <property type="match status" value="1"/>
</dbReference>
<sequence>MKIPRFLFVHGWGFDRNFWEPVRRAIGQHNGDSLDFGYFGQSKLEYDWSQPFIAVGHSLGFLWLLQQPLAACIQLISINGFSRFFAGSDWPFGVPQRVTKRMQLALHRDAKKTLDQFYETVGFFDTSEKRYDLAALDNGLEFLMTQDNRSIAKKQAHKIAIMASDQDPIVPVSLTKACFPTPTPILWNKDGGHLLPITDPDSCANFIRDVVKCIK</sequence>
<dbReference type="EMBL" id="CP002850">
    <property type="protein sequence ID" value="AEH63077.1"/>
    <property type="molecule type" value="Genomic_DNA"/>
</dbReference>
<accession>A0A0H3FZI8</accession>
<evidence type="ECO:0000313" key="1">
    <source>
        <dbReference type="EMBL" id="AEH63077.1"/>
    </source>
</evidence>
<dbReference type="OrthoDB" id="7165362at2"/>
<dbReference type="HOGENOM" id="CLU_020336_12_2_5"/>
<gene>
    <name evidence="1" type="ordered locus">Zmob_1251</name>
</gene>
<name>A0A0H3FZI8_ZYMMA</name>
<protein>
    <submittedName>
        <fullName evidence="1">Uncharacterized protein</fullName>
    </submittedName>
</protein>